<proteinExistence type="predicted"/>
<feature type="region of interest" description="Disordered" evidence="1">
    <location>
        <begin position="28"/>
        <end position="59"/>
    </location>
</feature>
<name>A0A974SKF9_9HYPH</name>
<feature type="compositionally biased region" description="Basic and acidic residues" evidence="1">
    <location>
        <begin position="41"/>
        <end position="59"/>
    </location>
</feature>
<dbReference type="Proteomes" id="UP000596427">
    <property type="component" value="Chromosome"/>
</dbReference>
<reference evidence="2 3" key="1">
    <citation type="submission" date="2020-10" db="EMBL/GenBank/DDBJ databases">
        <title>Degradation of 1,4-Dioxane by Xanthobacter sp. YN2, via a Novel Group-2 Soluble Di-Iron Monooxygenase.</title>
        <authorList>
            <person name="Ma F."/>
            <person name="Wang Y."/>
            <person name="Yang J."/>
            <person name="Guo H."/>
            <person name="Su D."/>
            <person name="Yu L."/>
        </authorList>
    </citation>
    <scope>NUCLEOTIDE SEQUENCE [LARGE SCALE GENOMIC DNA]</scope>
    <source>
        <strain evidence="2 3">YN2</strain>
    </source>
</reference>
<dbReference type="KEGG" id="xdi:EZH22_11265"/>
<evidence type="ECO:0000313" key="3">
    <source>
        <dbReference type="Proteomes" id="UP000596427"/>
    </source>
</evidence>
<evidence type="ECO:0000256" key="1">
    <source>
        <dbReference type="SAM" id="MobiDB-lite"/>
    </source>
</evidence>
<dbReference type="EMBL" id="CP063362">
    <property type="protein sequence ID" value="QRG08800.1"/>
    <property type="molecule type" value="Genomic_DNA"/>
</dbReference>
<dbReference type="RefSeq" id="WP_203195714.1">
    <property type="nucleotide sequence ID" value="NZ_CP063362.1"/>
</dbReference>
<keyword evidence="3" id="KW-1185">Reference proteome</keyword>
<sequence>MTEYSSNLAGVRENYEIFREFWDRREQQHRDRKQHNAQINKEARQRLSADRRKEATRARVERHRAALKPIWTRQPVDLDRLRCEMQALRLWLAQDGRPQRKLRKRAKEIGAARALYAAHLAETGKAPTHREMAEAMAARTGKAWTVRQGQTALGWLEALEQAGVWERYRISPVRQTGEGSREGVFIESQPVSHKPEDAFGF</sequence>
<accession>A0A974SKF9</accession>
<evidence type="ECO:0000313" key="2">
    <source>
        <dbReference type="EMBL" id="QRG08800.1"/>
    </source>
</evidence>
<gene>
    <name evidence="2" type="ORF">EZH22_11265</name>
</gene>
<protein>
    <submittedName>
        <fullName evidence="2">Uncharacterized protein</fullName>
    </submittedName>
</protein>
<dbReference type="AlphaFoldDB" id="A0A974SKF9"/>
<organism evidence="2 3">
    <name type="scientific">Xanthobacter dioxanivorans</name>
    <dbReference type="NCBI Taxonomy" id="2528964"/>
    <lineage>
        <taxon>Bacteria</taxon>
        <taxon>Pseudomonadati</taxon>
        <taxon>Pseudomonadota</taxon>
        <taxon>Alphaproteobacteria</taxon>
        <taxon>Hyphomicrobiales</taxon>
        <taxon>Xanthobacteraceae</taxon>
        <taxon>Xanthobacter</taxon>
    </lineage>
</organism>